<dbReference type="EMBL" id="JAGRQH010000124">
    <property type="protein sequence ID" value="MBR0560814.1"/>
    <property type="molecule type" value="Genomic_DNA"/>
</dbReference>
<name>A0ABS5EA77_9PROT</name>
<protein>
    <submittedName>
        <fullName evidence="1">Uncharacterized protein</fullName>
    </submittedName>
</protein>
<dbReference type="Proteomes" id="UP000677812">
    <property type="component" value="Unassembled WGS sequence"/>
</dbReference>
<feature type="non-terminal residue" evidence="1">
    <location>
        <position position="79"/>
    </location>
</feature>
<keyword evidence="2" id="KW-1185">Reference proteome</keyword>
<organism evidence="1 2">
    <name type="scientific">Neokomagataea anthophila</name>
    <dbReference type="NCBI Taxonomy" id="2826925"/>
    <lineage>
        <taxon>Bacteria</taxon>
        <taxon>Pseudomonadati</taxon>
        <taxon>Pseudomonadota</taxon>
        <taxon>Alphaproteobacteria</taxon>
        <taxon>Acetobacterales</taxon>
        <taxon>Acetobacteraceae</taxon>
        <taxon>Neokomagataea</taxon>
    </lineage>
</organism>
<accession>A0ABS5EA77</accession>
<feature type="non-terminal residue" evidence="1">
    <location>
        <position position="1"/>
    </location>
</feature>
<evidence type="ECO:0000313" key="2">
    <source>
        <dbReference type="Proteomes" id="UP000677812"/>
    </source>
</evidence>
<dbReference type="RefSeq" id="WP_211683536.1">
    <property type="nucleotide sequence ID" value="NZ_JAGRQH010000124.1"/>
</dbReference>
<reference evidence="1 2" key="1">
    <citation type="submission" date="2021-04" db="EMBL/GenBank/DDBJ databases">
        <title>The complete genome sequence of Neokomagataea sp. TBRC 2177.</title>
        <authorList>
            <person name="Charoenyingcharoen P."/>
            <person name="Yukphan P."/>
        </authorList>
    </citation>
    <scope>NUCLEOTIDE SEQUENCE [LARGE SCALE GENOMIC DNA]</scope>
    <source>
        <strain evidence="1 2">TBRC 2177</strain>
    </source>
</reference>
<comment type="caution">
    <text evidence="1">The sequence shown here is derived from an EMBL/GenBank/DDBJ whole genome shotgun (WGS) entry which is preliminary data.</text>
</comment>
<proteinExistence type="predicted"/>
<gene>
    <name evidence="1" type="ORF">KB213_12270</name>
</gene>
<sequence>GDARLGGLGGVRWAVGVTRGVPGLRETVLAVVNGEWRAVAAPLLTVRGRGVLAVVGARAVVGPGGRALPGCCAGRRRQA</sequence>
<evidence type="ECO:0000313" key="1">
    <source>
        <dbReference type="EMBL" id="MBR0560814.1"/>
    </source>
</evidence>